<dbReference type="Proteomes" id="UP001642464">
    <property type="component" value="Unassembled WGS sequence"/>
</dbReference>
<comment type="caution">
    <text evidence="1">The sequence shown here is derived from an EMBL/GenBank/DDBJ whole genome shotgun (WGS) entry which is preliminary data.</text>
</comment>
<dbReference type="PROSITE" id="PS51375">
    <property type="entry name" value="PPR"/>
    <property type="match status" value="1"/>
</dbReference>
<dbReference type="EMBL" id="CAXAMM010013836">
    <property type="protein sequence ID" value="CAK9032293.1"/>
    <property type="molecule type" value="Genomic_DNA"/>
</dbReference>
<gene>
    <name evidence="1" type="ORF">SCF082_LOCUS20015</name>
    <name evidence="2" type="ORF">SCF082_LOCUS20024</name>
</gene>
<sequence>MHMATVVLCGKVLRKGALPVAPHIRCITVWPQWPHDEETRSAKPVGDSKFRWPLNAPKDPEPGAVMTEDEVRALRKKIYHKIWQDMVWLDWSTWERRFWELKERAIPYDETAYTLLLHGYVLSHRHQSENAFLVLEEMKKAETHPALVRLNEHMLNSIFELQELGLRPERGLWQNVVRLCFHSSVRFQRKRQLRLKKELQALEPDDALALDAENIRQWLSGHDRLALPESGPERFRAIPGPELQRLPPWQDTKRLPARGRKSGRRRRKEVEESSDDEL</sequence>
<keyword evidence="3" id="KW-1185">Reference proteome</keyword>
<proteinExistence type="predicted"/>
<name>A0ABP0KZH1_9DINO</name>
<organism evidence="1 3">
    <name type="scientific">Durusdinium trenchii</name>
    <dbReference type="NCBI Taxonomy" id="1381693"/>
    <lineage>
        <taxon>Eukaryota</taxon>
        <taxon>Sar</taxon>
        <taxon>Alveolata</taxon>
        <taxon>Dinophyceae</taxon>
        <taxon>Suessiales</taxon>
        <taxon>Symbiodiniaceae</taxon>
        <taxon>Durusdinium</taxon>
    </lineage>
</organism>
<evidence type="ECO:0000313" key="1">
    <source>
        <dbReference type="EMBL" id="CAK9032293.1"/>
    </source>
</evidence>
<accession>A0ABP0KZH1</accession>
<dbReference type="EMBL" id="CAXAMM010013847">
    <property type="protein sequence ID" value="CAK9032311.1"/>
    <property type="molecule type" value="Genomic_DNA"/>
</dbReference>
<dbReference type="InterPro" id="IPR002885">
    <property type="entry name" value="PPR_rpt"/>
</dbReference>
<reference evidence="1 3" key="1">
    <citation type="submission" date="2024-02" db="EMBL/GenBank/DDBJ databases">
        <authorList>
            <person name="Chen Y."/>
            <person name="Shah S."/>
            <person name="Dougan E. K."/>
            <person name="Thang M."/>
            <person name="Chan C."/>
        </authorList>
    </citation>
    <scope>NUCLEOTIDE SEQUENCE [LARGE SCALE GENOMIC DNA]</scope>
</reference>
<evidence type="ECO:0000313" key="3">
    <source>
        <dbReference type="Proteomes" id="UP001642464"/>
    </source>
</evidence>
<protein>
    <submittedName>
        <fullName evidence="1">Uncharacterized protein</fullName>
    </submittedName>
</protein>
<evidence type="ECO:0000313" key="2">
    <source>
        <dbReference type="EMBL" id="CAK9032311.1"/>
    </source>
</evidence>